<keyword evidence="4" id="KW-1185">Reference proteome</keyword>
<evidence type="ECO:0000313" key="3">
    <source>
        <dbReference type="EMBL" id="MCF8713627.1"/>
    </source>
</evidence>
<comment type="caution">
    <text evidence="3">The sequence shown here is derived from an EMBL/GenBank/DDBJ whole genome shotgun (WGS) entry which is preliminary data.</text>
</comment>
<accession>A0ABS9IZN1</accession>
<dbReference type="InterPro" id="IPR013783">
    <property type="entry name" value="Ig-like_fold"/>
</dbReference>
<protein>
    <submittedName>
        <fullName evidence="3">Gliding motility-associated C-terminal domain-containing protein</fullName>
    </submittedName>
</protein>
<dbReference type="EMBL" id="JAETXX010000001">
    <property type="protein sequence ID" value="MCF8713627.1"/>
    <property type="molecule type" value="Genomic_DNA"/>
</dbReference>
<evidence type="ECO:0000313" key="4">
    <source>
        <dbReference type="Proteomes" id="UP000829517"/>
    </source>
</evidence>
<gene>
    <name evidence="3" type="ORF">JM658_02210</name>
</gene>
<feature type="chain" id="PRO_5046584116" evidence="1">
    <location>
        <begin position="27"/>
        <end position="729"/>
    </location>
</feature>
<evidence type="ECO:0000256" key="1">
    <source>
        <dbReference type="SAM" id="SignalP"/>
    </source>
</evidence>
<feature type="signal peptide" evidence="1">
    <location>
        <begin position="1"/>
        <end position="26"/>
    </location>
</feature>
<sequence length="729" mass="79362">MNRPLPKNSIRLCLLSLLMGVTTAQAQDLKKPILGFSDACSSKDFNSFTVQFKWDPTPIVASDNEFIIELSSADGSFNSPRTLASVSDKNTTFDFNFEFAMPEDVRGENYKVRVRSTNPKQVSPESNPFGAYFLNVSEPLVVNNFEEASVCEATTVYLEVDNYPNEGAYNWYKDMSLLPGENGPSIEVSEPGIYFAEIDYGTYCSTSTASNLVEVYIENSIGVELIGAKKVSLCEDQTYTLTTDLVDETVIYAWYKNDELIVKNNSNTLEVKGNDPGFAGDYYVEIERPGGCNEKTSVVQINAGSFNLALETPQGTMVLPQQTIEIIANTNAVSPTYAWYRNGTLLANETNSKLLVSVGGDYYAKITQEEGCTASRTTDAITVTEPTDYTASIAAENYTACQSNSVSLILGDVETTDSDGTPYVLPESALTSAKYQWVYNNNPIAGETGSSITVSDVKLSGAYSLSITLEGGIAVTSNTFDVKLGVQESPVLTGTGTVTCENGEMIEINSSVVNSEYKYVWYRNGVELTESSPSFTTNLSGTYQLEIAAYGCSVTSNEYIINQFDDSVVTIDASQTIAIPEGDSKVVTAAGGDSYQWFNTENELISNGASVTLSEVGEYIVLVSVGDCQVSKKVTVTDVVSLVVPNVITPNGDGYNDLWIIPSSYAYQENITINIYEQSGAPVYSTNDYQNNWPESSSITYSGGRPPIYYYKITKGKETLKQGTITVIK</sequence>
<feature type="domain" description="Ig-like" evidence="2">
    <location>
        <begin position="497"/>
        <end position="562"/>
    </location>
</feature>
<dbReference type="RefSeq" id="WP_236957593.1">
    <property type="nucleotide sequence ID" value="NZ_JAETXX010000001.1"/>
</dbReference>
<keyword evidence="1" id="KW-0732">Signal</keyword>
<proteinExistence type="predicted"/>
<evidence type="ECO:0000259" key="2">
    <source>
        <dbReference type="PROSITE" id="PS50835"/>
    </source>
</evidence>
<reference evidence="3 4" key="1">
    <citation type="submission" date="2021-01" db="EMBL/GenBank/DDBJ databases">
        <title>Genome sequencing of Joostella atrarenae M1-2 (= KCTC 23194).</title>
        <authorList>
            <person name="Zakaria M.R."/>
            <person name="Lam M.Q."/>
            <person name="Chong C.S."/>
        </authorList>
    </citation>
    <scope>NUCLEOTIDE SEQUENCE [LARGE SCALE GENOMIC DNA]</scope>
    <source>
        <strain evidence="3 4">M1-2</strain>
    </source>
</reference>
<dbReference type="Gene3D" id="2.60.40.10">
    <property type="entry name" value="Immunoglobulins"/>
    <property type="match status" value="2"/>
</dbReference>
<dbReference type="Proteomes" id="UP000829517">
    <property type="component" value="Unassembled WGS sequence"/>
</dbReference>
<dbReference type="PROSITE" id="PS50835">
    <property type="entry name" value="IG_LIKE"/>
    <property type="match status" value="1"/>
</dbReference>
<dbReference type="InterPro" id="IPR007110">
    <property type="entry name" value="Ig-like_dom"/>
</dbReference>
<name>A0ABS9IZN1_9FLAO</name>
<dbReference type="Pfam" id="PF13585">
    <property type="entry name" value="CHU_C"/>
    <property type="match status" value="1"/>
</dbReference>
<organism evidence="3 4">
    <name type="scientific">Joostella atrarenae</name>
    <dbReference type="NCBI Taxonomy" id="679257"/>
    <lineage>
        <taxon>Bacteria</taxon>
        <taxon>Pseudomonadati</taxon>
        <taxon>Bacteroidota</taxon>
        <taxon>Flavobacteriia</taxon>
        <taxon>Flavobacteriales</taxon>
        <taxon>Flavobacteriaceae</taxon>
        <taxon>Joostella</taxon>
    </lineage>
</organism>